<dbReference type="GO" id="GO:0005886">
    <property type="term" value="C:plasma membrane"/>
    <property type="evidence" value="ECO:0007669"/>
    <property type="project" value="UniProtKB-SubCell"/>
</dbReference>
<dbReference type="Proteomes" id="UP000225108">
    <property type="component" value="Unassembled WGS sequence"/>
</dbReference>
<dbReference type="SMART" id="SM00909">
    <property type="entry name" value="Germane"/>
    <property type="match status" value="1"/>
</dbReference>
<dbReference type="Pfam" id="PF25976">
    <property type="entry name" value="LpqB_N"/>
    <property type="match status" value="1"/>
</dbReference>
<sequence length="588" mass="61689">MSERSRTLRTGIALAVIIAAAALLSSCVSIPNNSSPQPLGSLERHQPTRNVPTPRPDMDPEALVRDFLKASVQPGSGHLAARQFLTQEASNSWDDQGGALLLDEINVLSDNRTDDTITVRVNGENTGELQPSGQLIPSSGRIETRLSLRKVDGQWRIDGPLPVGVVMDREQFESSYRPHVLYYPSTDDQHLVADPRWMYSGGDQLADQLIGLLIAGPVDDLRGAVTNEFPARSSLHGSIESLPTGGIRLDLAGLNGVGDAERNRLAAQIIWTLTESDITGPYVIDADGAPLDERHSGGWQTSDVESLDPSPAPDSPMGLHIVRGGSLSLVADNAVTPVPGVLGSTRSLLSADISANGRRVAVVSQNAAPGPAPRLALAVGDYGAAVTPVLEGEMITRPSFAGDDQTMWAVVDETRVTQVTQDAGGGQITETEVDSSAIRAVAQGPITELQVSQDGARAAMIVNGQVVLAVIEDRADGRPVLTNAQGAAALNISGAVSLDWLSSEMLVIARNASDGPVVQLRIDGTPPGALPSGNLSPPVTAVVAGQSTIYAADSRGVLRLGSTNDEPDQYWSEVTPTMGSGAIPVLPH</sequence>
<comment type="similarity">
    <text evidence="6">Belongs to the LpqB lipoprotein family.</text>
</comment>
<evidence type="ECO:0000256" key="1">
    <source>
        <dbReference type="ARBA" id="ARBA00022475"/>
    </source>
</evidence>
<evidence type="ECO:0000259" key="8">
    <source>
        <dbReference type="SMART" id="SM00909"/>
    </source>
</evidence>
<dbReference type="EMBL" id="PEBD01000010">
    <property type="protein sequence ID" value="PHV65669.1"/>
    <property type="molecule type" value="Genomic_DNA"/>
</dbReference>
<organism evidence="9 10">
    <name type="scientific">Williamsia marianensis</name>
    <dbReference type="NCBI Taxonomy" id="85044"/>
    <lineage>
        <taxon>Bacteria</taxon>
        <taxon>Bacillati</taxon>
        <taxon>Actinomycetota</taxon>
        <taxon>Actinomycetes</taxon>
        <taxon>Mycobacteriales</taxon>
        <taxon>Nocardiaceae</taxon>
        <taxon>Williamsia</taxon>
    </lineage>
</organism>
<evidence type="ECO:0000313" key="10">
    <source>
        <dbReference type="Proteomes" id="UP000225108"/>
    </source>
</evidence>
<keyword evidence="5 6" id="KW-0449">Lipoprotein</keyword>
<feature type="domain" description="GerMN" evidence="8">
    <location>
        <begin position="206"/>
        <end position="295"/>
    </location>
</feature>
<evidence type="ECO:0000256" key="3">
    <source>
        <dbReference type="ARBA" id="ARBA00023136"/>
    </source>
</evidence>
<keyword evidence="4 6" id="KW-0564">Palmitate</keyword>
<reference evidence="9 10" key="1">
    <citation type="submission" date="2017-10" db="EMBL/GenBank/DDBJ databases">
        <title>The draft genome sequence of Williamsia sp. BULT 1.1 isolated from the semi-arid grassland soils from South Africa.</title>
        <authorList>
            <person name="Kabwe M.H."/>
            <person name="Govender N."/>
            <person name="Mutseka Lunga P."/>
            <person name="Vikram S."/>
            <person name="Makhalanyane T.P."/>
        </authorList>
    </citation>
    <scope>NUCLEOTIDE SEQUENCE [LARGE SCALE GENOMIC DNA]</scope>
    <source>
        <strain evidence="9 10">BULT 1.1</strain>
    </source>
</reference>
<keyword evidence="3 6" id="KW-0472">Membrane</keyword>
<dbReference type="PROSITE" id="PS51257">
    <property type="entry name" value="PROKAR_LIPOPROTEIN"/>
    <property type="match status" value="1"/>
</dbReference>
<evidence type="ECO:0000256" key="2">
    <source>
        <dbReference type="ARBA" id="ARBA00022729"/>
    </source>
</evidence>
<keyword evidence="1 6" id="KW-1003">Cell membrane</keyword>
<evidence type="ECO:0000256" key="7">
    <source>
        <dbReference type="SAM" id="MobiDB-lite"/>
    </source>
</evidence>
<dbReference type="AlphaFoldDB" id="A0A2G3PIN1"/>
<dbReference type="Pfam" id="PF10647">
    <property type="entry name" value="Gmad1"/>
    <property type="match status" value="1"/>
</dbReference>
<dbReference type="InterPro" id="IPR023959">
    <property type="entry name" value="LpqB"/>
</dbReference>
<comment type="caution">
    <text evidence="9">The sequence shown here is derived from an EMBL/GenBank/DDBJ whole genome shotgun (WGS) entry which is preliminary data.</text>
</comment>
<evidence type="ECO:0000256" key="4">
    <source>
        <dbReference type="ARBA" id="ARBA00023139"/>
    </source>
</evidence>
<dbReference type="InterPro" id="IPR059026">
    <property type="entry name" value="LpqB_N"/>
</dbReference>
<proteinExistence type="inferred from homology"/>
<feature type="region of interest" description="Disordered" evidence="7">
    <location>
        <begin position="35"/>
        <end position="60"/>
    </location>
</feature>
<keyword evidence="2 6" id="KW-0732">Signal</keyword>
<protein>
    <recommendedName>
        <fullName evidence="6">Lipoprotein LpqB</fullName>
    </recommendedName>
</protein>
<comment type="subcellular location">
    <subcellularLocation>
        <location evidence="6">Cell membrane</location>
        <topology evidence="6">Lipid-anchor</topology>
    </subcellularLocation>
</comment>
<evidence type="ECO:0000256" key="6">
    <source>
        <dbReference type="HAMAP-Rule" id="MF_01373"/>
    </source>
</evidence>
<dbReference type="NCBIfam" id="NF010141">
    <property type="entry name" value="PRK13616.1"/>
    <property type="match status" value="1"/>
</dbReference>
<feature type="region of interest" description="Disordered" evidence="7">
    <location>
        <begin position="291"/>
        <end position="312"/>
    </location>
</feature>
<evidence type="ECO:0000256" key="5">
    <source>
        <dbReference type="ARBA" id="ARBA00023288"/>
    </source>
</evidence>
<dbReference type="HAMAP" id="MF_01373">
    <property type="entry name" value="LpqB_lipoprot"/>
    <property type="match status" value="1"/>
</dbReference>
<accession>A0A2G3PIN1</accession>
<evidence type="ECO:0000313" key="9">
    <source>
        <dbReference type="EMBL" id="PHV65669.1"/>
    </source>
</evidence>
<name>A0A2G3PIN1_WILMA</name>
<dbReference type="InterPro" id="IPR019606">
    <property type="entry name" value="GerMN"/>
</dbReference>
<dbReference type="RefSeq" id="WP_099384003.1">
    <property type="nucleotide sequence ID" value="NZ_PEBD01000010.1"/>
</dbReference>
<gene>
    <name evidence="6" type="primary">lpqB</name>
    <name evidence="9" type="ORF">CSW57_18200</name>
</gene>
<dbReference type="SUPFAM" id="SSF82171">
    <property type="entry name" value="DPP6 N-terminal domain-like"/>
    <property type="match status" value="1"/>
</dbReference>
<dbReference type="Pfam" id="PF10646">
    <property type="entry name" value="Germane"/>
    <property type="match status" value="1"/>
</dbReference>
<dbReference type="InterPro" id="IPR018910">
    <property type="entry name" value="LpqB_C"/>
</dbReference>